<feature type="compositionally biased region" description="Polar residues" evidence="4">
    <location>
        <begin position="230"/>
        <end position="249"/>
    </location>
</feature>
<dbReference type="SUPFAM" id="SSF50044">
    <property type="entry name" value="SH3-domain"/>
    <property type="match status" value="1"/>
</dbReference>
<evidence type="ECO:0000256" key="3">
    <source>
        <dbReference type="PROSITE-ProRule" id="PRU00192"/>
    </source>
</evidence>
<dbReference type="AlphaFoldDB" id="A0A1R1YI13"/>
<evidence type="ECO:0000256" key="2">
    <source>
        <dbReference type="ARBA" id="ARBA00022443"/>
    </source>
</evidence>
<dbReference type="PANTHER" id="PTHR15629">
    <property type="entry name" value="SH3YL1 PROTEIN"/>
    <property type="match status" value="1"/>
</dbReference>
<evidence type="ECO:0000256" key="1">
    <source>
        <dbReference type="ARBA" id="ARBA00007761"/>
    </source>
</evidence>
<organism evidence="7 8">
    <name type="scientific">Smittium culicis</name>
    <dbReference type="NCBI Taxonomy" id="133412"/>
    <lineage>
        <taxon>Eukaryota</taxon>
        <taxon>Fungi</taxon>
        <taxon>Fungi incertae sedis</taxon>
        <taxon>Zoopagomycota</taxon>
        <taxon>Kickxellomycotina</taxon>
        <taxon>Harpellomycetes</taxon>
        <taxon>Harpellales</taxon>
        <taxon>Legeriomycetaceae</taxon>
        <taxon>Smittium</taxon>
    </lineage>
</organism>
<dbReference type="InterPro" id="IPR036028">
    <property type="entry name" value="SH3-like_dom_sf"/>
</dbReference>
<keyword evidence="8" id="KW-1185">Reference proteome</keyword>
<dbReference type="SMART" id="SM00326">
    <property type="entry name" value="SH3"/>
    <property type="match status" value="1"/>
</dbReference>
<dbReference type="PANTHER" id="PTHR15629:SF2">
    <property type="entry name" value="SH3 DOMAIN-CONTAINING YSC84-LIKE PROTEIN 1"/>
    <property type="match status" value="1"/>
</dbReference>
<dbReference type="CDD" id="cd11525">
    <property type="entry name" value="SYLF_SH3YL1_like"/>
    <property type="match status" value="1"/>
</dbReference>
<dbReference type="FunFam" id="2.30.30.40:FF:000100">
    <property type="entry name" value="SH3 domain-containing YSC84-like protein 1"/>
    <property type="match status" value="1"/>
</dbReference>
<dbReference type="STRING" id="133412.A0A1R1YI13"/>
<evidence type="ECO:0000313" key="7">
    <source>
        <dbReference type="EMBL" id="OMJ26539.1"/>
    </source>
</evidence>
<dbReference type="InterPro" id="IPR051702">
    <property type="entry name" value="SH3_domain_YSC84-like"/>
</dbReference>
<reference evidence="7 8" key="1">
    <citation type="submission" date="2017-01" db="EMBL/GenBank/DDBJ databases">
        <authorList>
            <person name="Mah S.A."/>
            <person name="Swanson W.J."/>
            <person name="Moy G.W."/>
            <person name="Vacquier V.D."/>
        </authorList>
    </citation>
    <scope>NUCLEOTIDE SEQUENCE [LARGE SCALE GENOMIC DNA]</scope>
    <source>
        <strain evidence="7 8">GSMNP</strain>
    </source>
</reference>
<evidence type="ECO:0000256" key="5">
    <source>
        <dbReference type="SAM" id="Phobius"/>
    </source>
</evidence>
<keyword evidence="2 3" id="KW-0728">SH3 domain</keyword>
<dbReference type="PROSITE" id="PS50002">
    <property type="entry name" value="SH3"/>
    <property type="match status" value="1"/>
</dbReference>
<name>A0A1R1YI13_9FUNG</name>
<evidence type="ECO:0000259" key="6">
    <source>
        <dbReference type="PROSITE" id="PS50002"/>
    </source>
</evidence>
<keyword evidence="5" id="KW-0472">Membrane</keyword>
<feature type="compositionally biased region" description="Low complexity" evidence="4">
    <location>
        <begin position="255"/>
        <end position="270"/>
    </location>
</feature>
<dbReference type="Gene3D" id="2.30.30.40">
    <property type="entry name" value="SH3 Domains"/>
    <property type="match status" value="1"/>
</dbReference>
<dbReference type="InterPro" id="IPR007461">
    <property type="entry name" value="Ysc84_actin-binding"/>
</dbReference>
<accession>A0A1R1YI13</accession>
<dbReference type="OrthoDB" id="443981at2759"/>
<comment type="similarity">
    <text evidence="1">Belongs to the SH3YL1 family.</text>
</comment>
<dbReference type="GO" id="GO:0051666">
    <property type="term" value="P:actin cortical patch localization"/>
    <property type="evidence" value="ECO:0007669"/>
    <property type="project" value="UniProtKB-ARBA"/>
</dbReference>
<dbReference type="PRINTS" id="PR00452">
    <property type="entry name" value="SH3DOMAIN"/>
</dbReference>
<dbReference type="GO" id="GO:0035091">
    <property type="term" value="F:phosphatidylinositol binding"/>
    <property type="evidence" value="ECO:0007669"/>
    <property type="project" value="TreeGrafter"/>
</dbReference>
<evidence type="ECO:0000313" key="8">
    <source>
        <dbReference type="Proteomes" id="UP000187283"/>
    </source>
</evidence>
<dbReference type="Pfam" id="PF14604">
    <property type="entry name" value="SH3_9"/>
    <property type="match status" value="1"/>
</dbReference>
<dbReference type="Pfam" id="PF04366">
    <property type="entry name" value="Ysc84"/>
    <property type="match status" value="1"/>
</dbReference>
<dbReference type="InterPro" id="IPR033643">
    <property type="entry name" value="SYLF_SH3YL1-like"/>
</dbReference>
<feature type="domain" description="SH3" evidence="6">
    <location>
        <begin position="335"/>
        <end position="394"/>
    </location>
</feature>
<feature type="transmembrane region" description="Helical" evidence="5">
    <location>
        <begin position="21"/>
        <end position="40"/>
    </location>
</feature>
<evidence type="ECO:0000256" key="4">
    <source>
        <dbReference type="SAM" id="MobiDB-lite"/>
    </source>
</evidence>
<feature type="region of interest" description="Disordered" evidence="4">
    <location>
        <begin position="310"/>
        <end position="331"/>
    </location>
</feature>
<feature type="region of interest" description="Disordered" evidence="4">
    <location>
        <begin position="230"/>
        <end position="280"/>
    </location>
</feature>
<keyword evidence="5" id="KW-0812">Transmembrane</keyword>
<protein>
    <submittedName>
        <fullName evidence="7">SH3 domain-containing protein</fullName>
    </submittedName>
</protein>
<gene>
    <name evidence="7" type="ORF">AYI70_g79</name>
</gene>
<dbReference type="Proteomes" id="UP000187283">
    <property type="component" value="Unassembled WGS sequence"/>
</dbReference>
<dbReference type="EMBL" id="LSSN01000009">
    <property type="protein sequence ID" value="OMJ26539.1"/>
    <property type="molecule type" value="Genomic_DNA"/>
</dbReference>
<comment type="caution">
    <text evidence="7">The sequence shown here is derived from an EMBL/GenBank/DDBJ whole genome shotgun (WGS) entry which is preliminary data.</text>
</comment>
<keyword evidence="5" id="KW-1133">Transmembrane helix</keyword>
<proteinExistence type="inferred from homology"/>
<feature type="compositionally biased region" description="Pro residues" evidence="4">
    <location>
        <begin position="317"/>
        <end position="331"/>
    </location>
</feature>
<dbReference type="InterPro" id="IPR001452">
    <property type="entry name" value="SH3_domain"/>
</dbReference>
<sequence>MKLNSPIPASLAKECEKAAKVLNAFIAILTVIKAGFIWSGRVGSGLVFARLPDGRWSAPSAIGTAGVGFGGQIGAELTDFVMILNTKSAVKAFSHGGNVTLGGNIGVSAGPFGRSAEVSGALINVAPVFSYSKSKGLFAGVSLEGSVILERKDANEKFYGRRVTASDLLTGKIDPPPQASALYRAIELKSAGNYNMYNSPSPGSNQNDSPAFINSVACIKCLGSSRPHTISSYGSNPYGTNSSRLNQPVISRGDSPANSSNRFSNSNISSGPPNYHEIAGTDSYASADKKSKFSMPQASDYHNQQLRGVGTLGAGRAPPPPPPTVASMPPVPPLPRKKTATALYTFNGDAPGDLKFSKGDIITITKSTDTQDDWWEGSCNGFSGQFPANYVRVD</sequence>